<keyword evidence="4 6" id="KW-0175">Coiled coil</keyword>
<dbReference type="GO" id="GO:0051301">
    <property type="term" value="P:cell division"/>
    <property type="evidence" value="ECO:0007669"/>
    <property type="project" value="UniProtKB-KW"/>
</dbReference>
<dbReference type="EMBL" id="VBAN01000419">
    <property type="protein sequence ID" value="TMI78424.1"/>
    <property type="molecule type" value="Genomic_DNA"/>
</dbReference>
<evidence type="ECO:0000256" key="3">
    <source>
        <dbReference type="ARBA" id="ARBA00022618"/>
    </source>
</evidence>
<dbReference type="Proteomes" id="UP000318093">
    <property type="component" value="Unassembled WGS sequence"/>
</dbReference>
<dbReference type="InterPro" id="IPR019933">
    <property type="entry name" value="DivIVA_domain"/>
</dbReference>
<evidence type="ECO:0000313" key="7">
    <source>
        <dbReference type="EMBL" id="TMI78424.1"/>
    </source>
</evidence>
<sequence length="86" mass="9644">MSFVELRPVEIAMRRFSRTALGLDPKEVREFLAEVAAAVERLNSELAKISMERKTAATGGDDLRRQLEAANAKIAEFHQKESLLSK</sequence>
<dbReference type="AlphaFoldDB" id="A0A537J4F5"/>
<evidence type="ECO:0000256" key="6">
    <source>
        <dbReference type="SAM" id="Coils"/>
    </source>
</evidence>
<keyword evidence="5" id="KW-0131">Cell cycle</keyword>
<dbReference type="Gene3D" id="6.10.250.660">
    <property type="match status" value="1"/>
</dbReference>
<keyword evidence="3" id="KW-0132">Cell division</keyword>
<evidence type="ECO:0000256" key="2">
    <source>
        <dbReference type="ARBA" id="ARBA00022490"/>
    </source>
</evidence>
<feature type="non-terminal residue" evidence="7">
    <location>
        <position position="86"/>
    </location>
</feature>
<dbReference type="GO" id="GO:0005737">
    <property type="term" value="C:cytoplasm"/>
    <property type="evidence" value="ECO:0007669"/>
    <property type="project" value="UniProtKB-SubCell"/>
</dbReference>
<evidence type="ECO:0000256" key="1">
    <source>
        <dbReference type="ARBA" id="ARBA00004496"/>
    </source>
</evidence>
<dbReference type="Pfam" id="PF05103">
    <property type="entry name" value="DivIVA"/>
    <property type="match status" value="1"/>
</dbReference>
<comment type="subcellular location">
    <subcellularLocation>
        <location evidence="1">Cytoplasm</location>
    </subcellularLocation>
</comment>
<keyword evidence="2" id="KW-0963">Cytoplasm</keyword>
<evidence type="ECO:0000313" key="8">
    <source>
        <dbReference type="Proteomes" id="UP000318093"/>
    </source>
</evidence>
<comment type="caution">
    <text evidence="7">The sequence shown here is derived from an EMBL/GenBank/DDBJ whole genome shotgun (WGS) entry which is preliminary data.</text>
</comment>
<reference evidence="7 8" key="1">
    <citation type="journal article" date="2019" name="Nat. Microbiol.">
        <title>Mediterranean grassland soil C-N compound turnover is dependent on rainfall and depth, and is mediated by genomically divergent microorganisms.</title>
        <authorList>
            <person name="Diamond S."/>
            <person name="Andeer P.F."/>
            <person name="Li Z."/>
            <person name="Crits-Christoph A."/>
            <person name="Burstein D."/>
            <person name="Anantharaman K."/>
            <person name="Lane K.R."/>
            <person name="Thomas B.C."/>
            <person name="Pan C."/>
            <person name="Northen T.R."/>
            <person name="Banfield J.F."/>
        </authorList>
    </citation>
    <scope>NUCLEOTIDE SEQUENCE [LARGE SCALE GENOMIC DNA]</scope>
    <source>
        <strain evidence="7">NP_6</strain>
    </source>
</reference>
<dbReference type="NCBIfam" id="TIGR03544">
    <property type="entry name" value="DivI1A_domain"/>
    <property type="match status" value="1"/>
</dbReference>
<dbReference type="InterPro" id="IPR007793">
    <property type="entry name" value="DivIVA_fam"/>
</dbReference>
<proteinExistence type="predicted"/>
<name>A0A537J4F5_9BACT</name>
<evidence type="ECO:0000256" key="5">
    <source>
        <dbReference type="ARBA" id="ARBA00023306"/>
    </source>
</evidence>
<evidence type="ECO:0000256" key="4">
    <source>
        <dbReference type="ARBA" id="ARBA00023054"/>
    </source>
</evidence>
<gene>
    <name evidence="7" type="ORF">E6H03_12095</name>
</gene>
<accession>A0A537J4F5</accession>
<protein>
    <submittedName>
        <fullName evidence="7">DivIVA domain-containing protein</fullName>
    </submittedName>
</protein>
<feature type="coiled-coil region" evidence="6">
    <location>
        <begin position="32"/>
        <end position="80"/>
    </location>
</feature>
<organism evidence="7 8">
    <name type="scientific">Candidatus Segetimicrobium genomatis</name>
    <dbReference type="NCBI Taxonomy" id="2569760"/>
    <lineage>
        <taxon>Bacteria</taxon>
        <taxon>Bacillati</taxon>
        <taxon>Candidatus Sysuimicrobiota</taxon>
        <taxon>Candidatus Sysuimicrobiia</taxon>
        <taxon>Candidatus Sysuimicrobiales</taxon>
        <taxon>Candidatus Segetimicrobiaceae</taxon>
        <taxon>Candidatus Segetimicrobium</taxon>
    </lineage>
</organism>